<comment type="caution">
    <text evidence="2">The sequence shown here is derived from an EMBL/GenBank/DDBJ whole genome shotgun (WGS) entry which is preliminary data.</text>
</comment>
<organism evidence="2 3">
    <name type="scientific">Streptomyces blastmyceticus</name>
    <dbReference type="NCBI Taxonomy" id="68180"/>
    <lineage>
        <taxon>Bacteria</taxon>
        <taxon>Bacillati</taxon>
        <taxon>Actinomycetota</taxon>
        <taxon>Actinomycetes</taxon>
        <taxon>Kitasatosporales</taxon>
        <taxon>Streptomycetaceae</taxon>
        <taxon>Streptomyces</taxon>
    </lineage>
</organism>
<evidence type="ECO:0000313" key="3">
    <source>
        <dbReference type="Proteomes" id="UP001500063"/>
    </source>
</evidence>
<dbReference type="EMBL" id="BAAABW010000036">
    <property type="protein sequence ID" value="GAA0376645.1"/>
    <property type="molecule type" value="Genomic_DNA"/>
</dbReference>
<keyword evidence="3" id="KW-1185">Reference proteome</keyword>
<protein>
    <submittedName>
        <fullName evidence="2">Uncharacterized protein</fullName>
    </submittedName>
</protein>
<name>A0ABP3HT16_9ACTN</name>
<sequence length="94" mass="10458">MSLNDEVTAVQRCLDDLGRALARLEPLLGARDLELRRVRTDAAHLRESVTLLRTAHPADQPRPEPVQVPDAPYDASLWKDADEEGLGARDRHAP</sequence>
<gene>
    <name evidence="2" type="ORF">GCM10010319_64010</name>
</gene>
<dbReference type="RefSeq" id="WP_301892684.1">
    <property type="nucleotide sequence ID" value="NZ_BAAABW010000036.1"/>
</dbReference>
<proteinExistence type="predicted"/>
<dbReference type="Proteomes" id="UP001500063">
    <property type="component" value="Unassembled WGS sequence"/>
</dbReference>
<evidence type="ECO:0000256" key="1">
    <source>
        <dbReference type="SAM" id="MobiDB-lite"/>
    </source>
</evidence>
<evidence type="ECO:0000313" key="2">
    <source>
        <dbReference type="EMBL" id="GAA0376645.1"/>
    </source>
</evidence>
<accession>A0ABP3HT16</accession>
<feature type="region of interest" description="Disordered" evidence="1">
    <location>
        <begin position="52"/>
        <end position="94"/>
    </location>
</feature>
<reference evidence="3" key="1">
    <citation type="journal article" date="2019" name="Int. J. Syst. Evol. Microbiol.">
        <title>The Global Catalogue of Microorganisms (GCM) 10K type strain sequencing project: providing services to taxonomists for standard genome sequencing and annotation.</title>
        <authorList>
            <consortium name="The Broad Institute Genomics Platform"/>
            <consortium name="The Broad Institute Genome Sequencing Center for Infectious Disease"/>
            <person name="Wu L."/>
            <person name="Ma J."/>
        </authorList>
    </citation>
    <scope>NUCLEOTIDE SEQUENCE [LARGE SCALE GENOMIC DNA]</scope>
    <source>
        <strain evidence="3">JCM 4565</strain>
    </source>
</reference>